<comment type="caution">
    <text evidence="1">The sequence shown here is derived from an EMBL/GenBank/DDBJ whole genome shotgun (WGS) entry which is preliminary data.</text>
</comment>
<reference evidence="1 2" key="1">
    <citation type="journal article" date="2005" name="Int. J. Syst. Evol. Microbiol.">
        <title>Bacillus litoralis sp. nov., isolated from a tidal flat of the Yellow Sea in Korea.</title>
        <authorList>
            <person name="Yoon J.H."/>
            <person name="Oh T.K."/>
        </authorList>
    </citation>
    <scope>NUCLEOTIDE SEQUENCE [LARGE SCALE GENOMIC DNA]</scope>
    <source>
        <strain evidence="1 2">SW-211</strain>
    </source>
</reference>
<sequence length="75" mass="8832">MSSCKIDHSLEDVKKKLTEQIAYLPEELATSCLNYLNSSLKQTELNELFHLLKKYDLASDEEKRIRNKKLEDLFQ</sequence>
<dbReference type="Proteomes" id="UP000321363">
    <property type="component" value="Unassembled WGS sequence"/>
</dbReference>
<protein>
    <submittedName>
        <fullName evidence="1">Group-specific protein</fullName>
    </submittedName>
</protein>
<keyword evidence="2" id="KW-1185">Reference proteome</keyword>
<dbReference type="EMBL" id="VOQF01000001">
    <property type="protein sequence ID" value="TXC93064.1"/>
    <property type="molecule type" value="Genomic_DNA"/>
</dbReference>
<gene>
    <name evidence="1" type="ORF">FS935_02390</name>
</gene>
<proteinExistence type="predicted"/>
<accession>A0A5C6W6N9</accession>
<name>A0A5C6W6N9_9BACI</name>
<dbReference type="RefSeq" id="WP_146945925.1">
    <property type="nucleotide sequence ID" value="NZ_VOQF01000001.1"/>
</dbReference>
<dbReference type="OrthoDB" id="2353604at2"/>
<evidence type="ECO:0000313" key="1">
    <source>
        <dbReference type="EMBL" id="TXC93064.1"/>
    </source>
</evidence>
<organism evidence="1 2">
    <name type="scientific">Metabacillus litoralis</name>
    <dbReference type="NCBI Taxonomy" id="152268"/>
    <lineage>
        <taxon>Bacteria</taxon>
        <taxon>Bacillati</taxon>
        <taxon>Bacillota</taxon>
        <taxon>Bacilli</taxon>
        <taxon>Bacillales</taxon>
        <taxon>Bacillaceae</taxon>
        <taxon>Metabacillus</taxon>
    </lineage>
</organism>
<dbReference type="AlphaFoldDB" id="A0A5C6W6N9"/>
<evidence type="ECO:0000313" key="2">
    <source>
        <dbReference type="Proteomes" id="UP000321363"/>
    </source>
</evidence>